<dbReference type="InterPro" id="IPR052168">
    <property type="entry name" value="Cytochrome_b561_oxidase"/>
</dbReference>
<evidence type="ECO:0000256" key="5">
    <source>
        <dbReference type="ARBA" id="ARBA00022617"/>
    </source>
</evidence>
<keyword evidence="9 13" id="KW-1133">Transmembrane helix</keyword>
<evidence type="ECO:0000256" key="7">
    <source>
        <dbReference type="ARBA" id="ARBA00022723"/>
    </source>
</evidence>
<evidence type="ECO:0000256" key="11">
    <source>
        <dbReference type="ARBA" id="ARBA00023136"/>
    </source>
</evidence>
<dbReference type="EMBL" id="SMLK01000004">
    <property type="protein sequence ID" value="TFZ00361.1"/>
    <property type="molecule type" value="Genomic_DNA"/>
</dbReference>
<dbReference type="SUPFAM" id="SSF81342">
    <property type="entry name" value="Transmembrane di-heme cytochromes"/>
    <property type="match status" value="1"/>
</dbReference>
<dbReference type="GO" id="GO:0009055">
    <property type="term" value="F:electron transfer activity"/>
    <property type="evidence" value="ECO:0007669"/>
    <property type="project" value="InterPro"/>
</dbReference>
<feature type="transmembrane region" description="Helical" evidence="13">
    <location>
        <begin position="12"/>
        <end position="37"/>
    </location>
</feature>
<keyword evidence="6 13" id="KW-0812">Transmembrane</keyword>
<dbReference type="GO" id="GO:0020037">
    <property type="term" value="F:heme binding"/>
    <property type="evidence" value="ECO:0007669"/>
    <property type="project" value="TreeGrafter"/>
</dbReference>
<dbReference type="OrthoDB" id="8536275at2"/>
<reference evidence="15 16" key="1">
    <citation type="submission" date="2019-03" db="EMBL/GenBank/DDBJ databases">
        <title>Ramlibacter sp. 18x22-1, whole genome shotgun sequence.</title>
        <authorList>
            <person name="Zhang X."/>
            <person name="Feng G."/>
            <person name="Zhu H."/>
        </authorList>
    </citation>
    <scope>NUCLEOTIDE SEQUENCE [LARGE SCALE GENOMIC DNA]</scope>
    <source>
        <strain evidence="15 16">18x22-1</strain>
    </source>
</reference>
<organism evidence="15 16">
    <name type="scientific">Ramlibacter humi</name>
    <dbReference type="NCBI Taxonomy" id="2530451"/>
    <lineage>
        <taxon>Bacteria</taxon>
        <taxon>Pseudomonadati</taxon>
        <taxon>Pseudomonadota</taxon>
        <taxon>Betaproteobacteria</taxon>
        <taxon>Burkholderiales</taxon>
        <taxon>Comamonadaceae</taxon>
        <taxon>Ramlibacter</taxon>
    </lineage>
</organism>
<evidence type="ECO:0000256" key="1">
    <source>
        <dbReference type="ARBA" id="ARBA00001970"/>
    </source>
</evidence>
<feature type="transmembrane region" description="Helical" evidence="13">
    <location>
        <begin position="49"/>
        <end position="70"/>
    </location>
</feature>
<keyword evidence="16" id="KW-1185">Reference proteome</keyword>
<evidence type="ECO:0000256" key="10">
    <source>
        <dbReference type="ARBA" id="ARBA00023004"/>
    </source>
</evidence>
<dbReference type="Proteomes" id="UP000297839">
    <property type="component" value="Unassembled WGS sequence"/>
</dbReference>
<dbReference type="Gene3D" id="1.20.950.20">
    <property type="entry name" value="Transmembrane di-heme cytochromes, Chain C"/>
    <property type="match status" value="2"/>
</dbReference>
<comment type="similarity">
    <text evidence="12">Belongs to the cytochrome b561 family.</text>
</comment>
<comment type="cofactor">
    <cofactor evidence="1">
        <name>heme b</name>
        <dbReference type="ChEBI" id="CHEBI:60344"/>
    </cofactor>
</comment>
<feature type="transmembrane region" description="Helical" evidence="13">
    <location>
        <begin position="150"/>
        <end position="171"/>
    </location>
</feature>
<dbReference type="GO" id="GO:0022904">
    <property type="term" value="P:respiratory electron transport chain"/>
    <property type="evidence" value="ECO:0007669"/>
    <property type="project" value="InterPro"/>
</dbReference>
<evidence type="ECO:0000259" key="14">
    <source>
        <dbReference type="Pfam" id="PF01292"/>
    </source>
</evidence>
<dbReference type="GO" id="GO:0005886">
    <property type="term" value="C:plasma membrane"/>
    <property type="evidence" value="ECO:0007669"/>
    <property type="project" value="UniProtKB-SubCell"/>
</dbReference>
<keyword evidence="10" id="KW-0408">Iron</keyword>
<accession>A0A4Z0BNE9</accession>
<keyword evidence="4" id="KW-1003">Cell membrane</keyword>
<keyword evidence="3" id="KW-0813">Transport</keyword>
<dbReference type="InterPro" id="IPR011577">
    <property type="entry name" value="Cyt_b561_bac/Ni-Hgenase"/>
</dbReference>
<comment type="subcellular location">
    <subcellularLocation>
        <location evidence="2">Cell membrane</location>
        <topology evidence="2">Multi-pass membrane protein</topology>
    </subcellularLocation>
</comment>
<feature type="domain" description="Cytochrome b561 bacterial/Ni-hydrogenase" evidence="14">
    <location>
        <begin position="10"/>
        <end position="183"/>
    </location>
</feature>
<dbReference type="InterPro" id="IPR016174">
    <property type="entry name" value="Di-haem_cyt_TM"/>
</dbReference>
<evidence type="ECO:0000313" key="15">
    <source>
        <dbReference type="EMBL" id="TFZ00361.1"/>
    </source>
</evidence>
<proteinExistence type="inferred from homology"/>
<dbReference type="Pfam" id="PF01292">
    <property type="entry name" value="Ni_hydr_CYTB"/>
    <property type="match status" value="1"/>
</dbReference>
<evidence type="ECO:0000256" key="2">
    <source>
        <dbReference type="ARBA" id="ARBA00004651"/>
    </source>
</evidence>
<evidence type="ECO:0000256" key="4">
    <source>
        <dbReference type="ARBA" id="ARBA00022475"/>
    </source>
</evidence>
<name>A0A4Z0BNE9_9BURK</name>
<keyword evidence="7" id="KW-0479">Metal-binding</keyword>
<feature type="transmembrane region" description="Helical" evidence="13">
    <location>
        <begin position="91"/>
        <end position="114"/>
    </location>
</feature>
<keyword evidence="5" id="KW-0349">Heme</keyword>
<evidence type="ECO:0000256" key="8">
    <source>
        <dbReference type="ARBA" id="ARBA00022982"/>
    </source>
</evidence>
<comment type="caution">
    <text evidence="15">The sequence shown here is derived from an EMBL/GenBank/DDBJ whole genome shotgun (WGS) entry which is preliminary data.</text>
</comment>
<evidence type="ECO:0000313" key="16">
    <source>
        <dbReference type="Proteomes" id="UP000297839"/>
    </source>
</evidence>
<evidence type="ECO:0000256" key="3">
    <source>
        <dbReference type="ARBA" id="ARBA00022448"/>
    </source>
</evidence>
<evidence type="ECO:0000256" key="13">
    <source>
        <dbReference type="SAM" id="Phobius"/>
    </source>
</evidence>
<protein>
    <submittedName>
        <fullName evidence="15">Cytochrome b</fullName>
    </submittedName>
</protein>
<keyword evidence="8" id="KW-0249">Electron transport</keyword>
<keyword evidence="11 13" id="KW-0472">Membrane</keyword>
<evidence type="ECO:0000256" key="9">
    <source>
        <dbReference type="ARBA" id="ARBA00022989"/>
    </source>
</evidence>
<dbReference type="AlphaFoldDB" id="A0A4Z0BNE9"/>
<dbReference type="PANTHER" id="PTHR30529:SF1">
    <property type="entry name" value="CYTOCHROME B561 HOMOLOG 2"/>
    <property type="match status" value="1"/>
</dbReference>
<evidence type="ECO:0000256" key="12">
    <source>
        <dbReference type="ARBA" id="ARBA00037975"/>
    </source>
</evidence>
<evidence type="ECO:0000256" key="6">
    <source>
        <dbReference type="ARBA" id="ARBA00022692"/>
    </source>
</evidence>
<dbReference type="PANTHER" id="PTHR30529">
    <property type="entry name" value="CYTOCHROME B561"/>
    <property type="match status" value="1"/>
</dbReference>
<gene>
    <name evidence="15" type="ORF">EZ216_13140</name>
</gene>
<sequence length="183" mass="20307">MVPWTNDIRRYGAVAMLLHWGMAILLAGLLILGLYMVALPDAGYDRRKITLILVHKAVGMLALGLVLVRAAWRTANPLPAFAAGLPGWQQVAARVVHLCFYALMLALPLTGWLMSSAGGYPVPVFEWFNAPDLIATDEHLFRALIALHRWLAYALVVLLALHAGAALWHHFARRDDTLRKMLP</sequence>
<dbReference type="GO" id="GO:0046872">
    <property type="term" value="F:metal ion binding"/>
    <property type="evidence" value="ECO:0007669"/>
    <property type="project" value="UniProtKB-KW"/>
</dbReference>